<dbReference type="PROSITE" id="PS51253">
    <property type="entry name" value="HTH_CENPB"/>
    <property type="match status" value="1"/>
</dbReference>
<evidence type="ECO:0000313" key="5">
    <source>
        <dbReference type="Proteomes" id="UP000267821"/>
    </source>
</evidence>
<sequence length="376" mass="43186">MPDRREEGELRIQQAIEAYQSDLKDDYGSVEKAAEAYGVKRSTLGNRICGKTQRSWTEEAQRRQKLSVAEEDILEDYLLQLCDINFPVTISLAKRMADGIYQQKHNLSDLSKEEIANIKLGKRWIDRFMKRHTKLYGRFASRVDRVRVDSVNQATLEDYFAKPLDLVVFSAFQLNYSVEIDTASRLGRSGIAKHNFLQFLKPTRKATFSKPDLIHRAFQIAGIWPYDPTQVYDRLILPPPKPVQPPASDLQENLQVLKTTLTSLGASSESLKSLDQIQYSSHQLTAQVALHQHHTEQLQSELNKQRGGKHDRRVLSKTRVVTEEYLKQRKVERDNELAEKEAKRVAKALKRSAPEPLPEDTRPVPERPVFSTLNPR</sequence>
<feature type="region of interest" description="Disordered" evidence="2">
    <location>
        <begin position="334"/>
        <end position="376"/>
    </location>
</feature>
<gene>
    <name evidence="4" type="ORF">L211DRAFT_845201</name>
</gene>
<feature type="compositionally biased region" description="Basic and acidic residues" evidence="2">
    <location>
        <begin position="334"/>
        <end position="344"/>
    </location>
</feature>
<dbReference type="GO" id="GO:0003677">
    <property type="term" value="F:DNA binding"/>
    <property type="evidence" value="ECO:0007669"/>
    <property type="project" value="UniProtKB-KW"/>
</dbReference>
<evidence type="ECO:0000313" key="4">
    <source>
        <dbReference type="EMBL" id="RPB29205.1"/>
    </source>
</evidence>
<organism evidence="4 5">
    <name type="scientific">Terfezia boudieri ATCC MYA-4762</name>
    <dbReference type="NCBI Taxonomy" id="1051890"/>
    <lineage>
        <taxon>Eukaryota</taxon>
        <taxon>Fungi</taxon>
        <taxon>Dikarya</taxon>
        <taxon>Ascomycota</taxon>
        <taxon>Pezizomycotina</taxon>
        <taxon>Pezizomycetes</taxon>
        <taxon>Pezizales</taxon>
        <taxon>Pezizaceae</taxon>
        <taxon>Terfezia</taxon>
    </lineage>
</organism>
<dbReference type="SMART" id="SM00674">
    <property type="entry name" value="CENPB"/>
    <property type="match status" value="1"/>
</dbReference>
<dbReference type="AlphaFoldDB" id="A0A3N4MMG8"/>
<dbReference type="InterPro" id="IPR006600">
    <property type="entry name" value="HTH_CenpB_DNA-bd_dom"/>
</dbReference>
<evidence type="ECO:0000256" key="1">
    <source>
        <dbReference type="ARBA" id="ARBA00023125"/>
    </source>
</evidence>
<name>A0A3N4MMG8_9PEZI</name>
<dbReference type="Pfam" id="PF03221">
    <property type="entry name" value="HTH_Tnp_Tc5"/>
    <property type="match status" value="1"/>
</dbReference>
<keyword evidence="1" id="KW-0238">DNA-binding</keyword>
<evidence type="ECO:0000256" key="2">
    <source>
        <dbReference type="SAM" id="MobiDB-lite"/>
    </source>
</evidence>
<feature type="domain" description="HTH CENPB-type" evidence="3">
    <location>
        <begin position="58"/>
        <end position="138"/>
    </location>
</feature>
<dbReference type="InParanoid" id="A0A3N4MMG8"/>
<protein>
    <recommendedName>
        <fullName evidence="3">HTH CENPB-type domain-containing protein</fullName>
    </recommendedName>
</protein>
<proteinExistence type="predicted"/>
<dbReference type="STRING" id="1051890.A0A3N4MMG8"/>
<dbReference type="EMBL" id="ML121528">
    <property type="protein sequence ID" value="RPB29205.1"/>
    <property type="molecule type" value="Genomic_DNA"/>
</dbReference>
<accession>A0A3N4MMG8</accession>
<dbReference type="Proteomes" id="UP000267821">
    <property type="component" value="Unassembled WGS sequence"/>
</dbReference>
<keyword evidence="5" id="KW-1185">Reference proteome</keyword>
<reference evidence="4 5" key="1">
    <citation type="journal article" date="2018" name="Nat. Ecol. Evol.">
        <title>Pezizomycetes genomes reveal the molecular basis of ectomycorrhizal truffle lifestyle.</title>
        <authorList>
            <person name="Murat C."/>
            <person name="Payen T."/>
            <person name="Noel B."/>
            <person name="Kuo A."/>
            <person name="Morin E."/>
            <person name="Chen J."/>
            <person name="Kohler A."/>
            <person name="Krizsan K."/>
            <person name="Balestrini R."/>
            <person name="Da Silva C."/>
            <person name="Montanini B."/>
            <person name="Hainaut M."/>
            <person name="Levati E."/>
            <person name="Barry K.W."/>
            <person name="Belfiori B."/>
            <person name="Cichocki N."/>
            <person name="Clum A."/>
            <person name="Dockter R.B."/>
            <person name="Fauchery L."/>
            <person name="Guy J."/>
            <person name="Iotti M."/>
            <person name="Le Tacon F."/>
            <person name="Lindquist E.A."/>
            <person name="Lipzen A."/>
            <person name="Malagnac F."/>
            <person name="Mello A."/>
            <person name="Molinier V."/>
            <person name="Miyauchi S."/>
            <person name="Poulain J."/>
            <person name="Riccioni C."/>
            <person name="Rubini A."/>
            <person name="Sitrit Y."/>
            <person name="Splivallo R."/>
            <person name="Traeger S."/>
            <person name="Wang M."/>
            <person name="Zifcakova L."/>
            <person name="Wipf D."/>
            <person name="Zambonelli A."/>
            <person name="Paolocci F."/>
            <person name="Nowrousian M."/>
            <person name="Ottonello S."/>
            <person name="Baldrian P."/>
            <person name="Spatafora J.W."/>
            <person name="Henrissat B."/>
            <person name="Nagy L.G."/>
            <person name="Aury J.M."/>
            <person name="Wincker P."/>
            <person name="Grigoriev I.V."/>
            <person name="Bonfante P."/>
            <person name="Martin F.M."/>
        </authorList>
    </citation>
    <scope>NUCLEOTIDE SEQUENCE [LARGE SCALE GENOMIC DNA]</scope>
    <source>
        <strain evidence="4 5">ATCC MYA-4762</strain>
    </source>
</reference>
<dbReference type="OrthoDB" id="4207519at2759"/>
<evidence type="ECO:0000259" key="3">
    <source>
        <dbReference type="PROSITE" id="PS51253"/>
    </source>
</evidence>